<keyword evidence="4" id="KW-1185">Reference proteome</keyword>
<keyword evidence="3" id="KW-0808">Transferase</keyword>
<comment type="caution">
    <text evidence="3">The sequence shown here is derived from an EMBL/GenBank/DDBJ whole genome shotgun (WGS) entry which is preliminary data.</text>
</comment>
<gene>
    <name evidence="3" type="ORF">FDK13_04980</name>
</gene>
<dbReference type="InterPro" id="IPR011004">
    <property type="entry name" value="Trimer_LpxA-like_sf"/>
</dbReference>
<dbReference type="InterPro" id="IPR020019">
    <property type="entry name" value="AcTrfase_PglD-like"/>
</dbReference>
<dbReference type="SUPFAM" id="SSF51161">
    <property type="entry name" value="Trimeric LpxA-like enzymes"/>
    <property type="match status" value="1"/>
</dbReference>
<evidence type="ECO:0000256" key="1">
    <source>
        <dbReference type="ARBA" id="ARBA00007274"/>
    </source>
</evidence>
<evidence type="ECO:0000313" key="4">
    <source>
        <dbReference type="Proteomes" id="UP000304900"/>
    </source>
</evidence>
<dbReference type="Proteomes" id="UP000304900">
    <property type="component" value="Unassembled WGS sequence"/>
</dbReference>
<comment type="similarity">
    <text evidence="1">Belongs to the transferase hexapeptide repeat family.</text>
</comment>
<dbReference type="OrthoDB" id="1115300at2"/>
<dbReference type="InterPro" id="IPR001451">
    <property type="entry name" value="Hexapep"/>
</dbReference>
<accession>A0A4V6BJR4</accession>
<dbReference type="CDD" id="cd03360">
    <property type="entry name" value="LbH_AT_putative"/>
    <property type="match status" value="1"/>
</dbReference>
<feature type="binding site" evidence="2">
    <location>
        <position position="71"/>
    </location>
    <ligand>
        <name>substrate</name>
    </ligand>
</feature>
<proteinExistence type="inferred from homology"/>
<dbReference type="InterPro" id="IPR050179">
    <property type="entry name" value="Trans_hexapeptide_repeat"/>
</dbReference>
<name>A0A4V6BJR4_9BACT</name>
<dbReference type="PANTHER" id="PTHR43300">
    <property type="entry name" value="ACETYLTRANSFERASE"/>
    <property type="match status" value="1"/>
</dbReference>
<dbReference type="EMBL" id="SZVO01000002">
    <property type="protein sequence ID" value="TKT93213.1"/>
    <property type="molecule type" value="Genomic_DNA"/>
</dbReference>
<dbReference type="PANTHER" id="PTHR43300:SF4">
    <property type="entry name" value="ACYL-[ACYL-CARRIER-PROTEIN]--UDP-N-ACETYLGLUCOSAMINE O-ACYLTRANSFERASE"/>
    <property type="match status" value="1"/>
</dbReference>
<dbReference type="AlphaFoldDB" id="A0A4V6BJR4"/>
<sequence>MAKVIIFGVLDTAELAHYYLEHDSEHEVVAFSVNREYIQEESFRGLPLVAFEDVETIFPPAEYSFFAPMTGRNMNRNREAVYHQVKAKGYQFISYISSHATILDRKVIGDNCFILEDNTIQPFTTVGNNVVMWSGNHIGHHGLIKDHVFFTSHVVMSGHCVIESYSFFGVNSTIRDYMTIAQGTLVGMASAITKDTEEWGIYIGNPAKKVPGKKSFEAY</sequence>
<dbReference type="GO" id="GO:0016740">
    <property type="term" value="F:transferase activity"/>
    <property type="evidence" value="ECO:0007669"/>
    <property type="project" value="UniProtKB-KW"/>
</dbReference>
<protein>
    <submittedName>
        <fullName evidence="3">Acetyltransferase</fullName>
    </submittedName>
</protein>
<organism evidence="3 4">
    <name type="scientific">Dyadobacter frigoris</name>
    <dbReference type="NCBI Taxonomy" id="2576211"/>
    <lineage>
        <taxon>Bacteria</taxon>
        <taxon>Pseudomonadati</taxon>
        <taxon>Bacteroidota</taxon>
        <taxon>Cytophagia</taxon>
        <taxon>Cytophagales</taxon>
        <taxon>Spirosomataceae</taxon>
        <taxon>Dyadobacter</taxon>
    </lineage>
</organism>
<dbReference type="RefSeq" id="WP_137338889.1">
    <property type="nucleotide sequence ID" value="NZ_BSQH01000012.1"/>
</dbReference>
<evidence type="ECO:0000256" key="2">
    <source>
        <dbReference type="PIRSR" id="PIRSR620019-2"/>
    </source>
</evidence>
<reference evidence="3 4" key="1">
    <citation type="submission" date="2019-05" db="EMBL/GenBank/DDBJ databases">
        <title>Dyadobacter AR-3-8 sp. nov., isolated from arctic soil.</title>
        <authorList>
            <person name="Chaudhary D.K."/>
        </authorList>
    </citation>
    <scope>NUCLEOTIDE SEQUENCE [LARGE SCALE GENOMIC DNA]</scope>
    <source>
        <strain evidence="3 4">AR-3-8</strain>
    </source>
</reference>
<dbReference type="Gene3D" id="2.160.10.10">
    <property type="entry name" value="Hexapeptide repeat proteins"/>
    <property type="match status" value="1"/>
</dbReference>
<evidence type="ECO:0000313" key="3">
    <source>
        <dbReference type="EMBL" id="TKT93213.1"/>
    </source>
</evidence>
<dbReference type="Pfam" id="PF00132">
    <property type="entry name" value="Hexapep"/>
    <property type="match status" value="1"/>
</dbReference>